<dbReference type="InterPro" id="IPR036637">
    <property type="entry name" value="Phosphohistidine_dom_sf"/>
</dbReference>
<dbReference type="EMBL" id="MFEK01000016">
    <property type="protein sequence ID" value="OGE77958.1"/>
    <property type="molecule type" value="Genomic_DNA"/>
</dbReference>
<dbReference type="PANTHER" id="PTHR43030">
    <property type="entry name" value="PHOSPHOENOLPYRUVATE SYNTHASE"/>
    <property type="match status" value="1"/>
</dbReference>
<protein>
    <recommendedName>
        <fullName evidence="4">PEP-utilising enzyme mobile domain-containing protein</fullName>
    </recommendedName>
</protein>
<evidence type="ECO:0000256" key="2">
    <source>
        <dbReference type="ARBA" id="ARBA00022741"/>
    </source>
</evidence>
<dbReference type="InterPro" id="IPR008279">
    <property type="entry name" value="PEP-util_enz_mobile_dom"/>
</dbReference>
<dbReference type="STRING" id="1817824.A2751_02865"/>
<dbReference type="InterPro" id="IPR018274">
    <property type="entry name" value="PEP_util_AS"/>
</dbReference>
<dbReference type="Proteomes" id="UP000176864">
    <property type="component" value="Unassembled WGS sequence"/>
</dbReference>
<evidence type="ECO:0000313" key="6">
    <source>
        <dbReference type="Proteomes" id="UP000176864"/>
    </source>
</evidence>
<comment type="similarity">
    <text evidence="1">Belongs to the PEP-utilizing enzyme family.</text>
</comment>
<dbReference type="GO" id="GO:0005524">
    <property type="term" value="F:ATP binding"/>
    <property type="evidence" value="ECO:0007669"/>
    <property type="project" value="UniProtKB-KW"/>
</dbReference>
<proteinExistence type="inferred from homology"/>
<gene>
    <name evidence="5" type="ORF">A2751_02865</name>
</gene>
<dbReference type="PROSITE" id="PS00370">
    <property type="entry name" value="PEP_ENZYMES_PHOS_SITE"/>
    <property type="match status" value="1"/>
</dbReference>
<dbReference type="PANTHER" id="PTHR43030:SF1">
    <property type="entry name" value="PHOSPHOENOLPYRUVATE SYNTHASE"/>
    <property type="match status" value="1"/>
</dbReference>
<feature type="domain" description="PEP-utilising enzyme mobile" evidence="4">
    <location>
        <begin position="382"/>
        <end position="452"/>
    </location>
</feature>
<comment type="caution">
    <text evidence="5">The sequence shown here is derived from an EMBL/GenBank/DDBJ whole genome shotgun (WGS) entry which is preliminary data.</text>
</comment>
<evidence type="ECO:0000259" key="4">
    <source>
        <dbReference type="Pfam" id="PF00391"/>
    </source>
</evidence>
<dbReference type="GO" id="GO:0008986">
    <property type="term" value="F:pyruvate, water dikinase activity"/>
    <property type="evidence" value="ECO:0007669"/>
    <property type="project" value="InterPro"/>
</dbReference>
<dbReference type="AlphaFoldDB" id="A0A1F5NK11"/>
<name>A0A1F5NK11_9BACT</name>
<evidence type="ECO:0000256" key="3">
    <source>
        <dbReference type="ARBA" id="ARBA00022840"/>
    </source>
</evidence>
<organism evidence="5 6">
    <name type="scientific">Candidatus Doudnabacteria bacterium RIFCSPHIGHO2_01_FULL_46_14</name>
    <dbReference type="NCBI Taxonomy" id="1817824"/>
    <lineage>
        <taxon>Bacteria</taxon>
        <taxon>Candidatus Doudnaibacteriota</taxon>
    </lineage>
</organism>
<accession>A0A1F5NK11</accession>
<dbReference type="Pfam" id="PF00391">
    <property type="entry name" value="PEP-utilizers"/>
    <property type="match status" value="1"/>
</dbReference>
<dbReference type="Gene3D" id="3.50.30.10">
    <property type="entry name" value="Phosphohistidine domain"/>
    <property type="match status" value="1"/>
</dbReference>
<evidence type="ECO:0000313" key="5">
    <source>
        <dbReference type="EMBL" id="OGE77958.1"/>
    </source>
</evidence>
<reference evidence="5 6" key="1">
    <citation type="journal article" date="2016" name="Nat. Commun.">
        <title>Thousands of microbial genomes shed light on interconnected biogeochemical processes in an aquifer system.</title>
        <authorList>
            <person name="Anantharaman K."/>
            <person name="Brown C.T."/>
            <person name="Hug L.A."/>
            <person name="Sharon I."/>
            <person name="Castelle C.J."/>
            <person name="Probst A.J."/>
            <person name="Thomas B.C."/>
            <person name="Singh A."/>
            <person name="Wilkins M.J."/>
            <person name="Karaoz U."/>
            <person name="Brodie E.L."/>
            <person name="Williams K.H."/>
            <person name="Hubbard S.S."/>
            <person name="Banfield J.F."/>
        </authorList>
    </citation>
    <scope>NUCLEOTIDE SEQUENCE [LARGE SCALE GENOMIC DNA]</scope>
</reference>
<evidence type="ECO:0000256" key="1">
    <source>
        <dbReference type="ARBA" id="ARBA00007837"/>
    </source>
</evidence>
<dbReference type="SUPFAM" id="SSF52009">
    <property type="entry name" value="Phosphohistidine domain"/>
    <property type="match status" value="1"/>
</dbReference>
<keyword evidence="2" id="KW-0547">Nucleotide-binding</keyword>
<sequence>MKKLTKIFSREYSVQYTEIAIRSLNTEAKKYLPALVYSQTYLPENGNEACYVYAPEWQAFLDKLAKKYKNKENLKQFFKKFHAYGKAYVATAKRAAKGSLNSKNDGELLVHYQHYQKALLKYSTHLWIGFFLAQGDYLERAKKILARKGIVNTEITSALFLPNKLSSILALQDKLGSIKKRAGHLNKKQVQTLLKHYAWMPCLDIHNNPWSADDLNKFFAHLKPSGKQISFTKAVKLARLARKEIEIFKLLRELVYIKDMRDEYRRRGIYNVLPLFETIAGRLGPARKHLAYFTSDEIISALNKSIKLSKAAAQSRQKGFLIYRDKTKTVVSHDQSTINNFIKGHVENKTAQTSIQGTVAMLGTATGHVKIVRGIKDLAKVKPGDIMIAITTHPDFITAMHRAAAIVTDEGGLTSHAAIVSRELGIPCVVGTKNATRILNDGDLVNVDANKGIVRRD</sequence>
<dbReference type="InterPro" id="IPR006319">
    <property type="entry name" value="PEP_synth"/>
</dbReference>
<keyword evidence="3" id="KW-0067">ATP-binding</keyword>